<dbReference type="EMBL" id="JAUTBK010000002">
    <property type="protein sequence ID" value="MDQ1207288.1"/>
    <property type="molecule type" value="Genomic_DNA"/>
</dbReference>
<dbReference type="NCBIfam" id="TIGR02675">
    <property type="entry name" value="tape_meas_nterm"/>
    <property type="match status" value="1"/>
</dbReference>
<dbReference type="CDD" id="cd00254">
    <property type="entry name" value="LT-like"/>
    <property type="match status" value="1"/>
</dbReference>
<feature type="domain" description="Tape measure protein N-terminal" evidence="5">
    <location>
        <begin position="64"/>
        <end position="252"/>
    </location>
</feature>
<evidence type="ECO:0000313" key="6">
    <source>
        <dbReference type="EMBL" id="MDQ1207288.1"/>
    </source>
</evidence>
<organism evidence="6 7">
    <name type="scientific">Acinetobacter baylyi</name>
    <dbReference type="NCBI Taxonomy" id="202950"/>
    <lineage>
        <taxon>Bacteria</taxon>
        <taxon>Pseudomonadati</taxon>
        <taxon>Pseudomonadota</taxon>
        <taxon>Gammaproteobacteria</taxon>
        <taxon>Moraxellales</taxon>
        <taxon>Moraxellaceae</taxon>
        <taxon>Acinetobacter</taxon>
    </lineage>
</organism>
<reference evidence="6 7" key="1">
    <citation type="submission" date="2023-07" db="EMBL/GenBank/DDBJ databases">
        <title>Functional and genomic diversity of the sorghum phyllosphere microbiome.</title>
        <authorList>
            <person name="Shade A."/>
        </authorList>
    </citation>
    <scope>NUCLEOTIDE SEQUENCE [LARGE SCALE GENOMIC DNA]</scope>
    <source>
        <strain evidence="6 7">SORGH_AS_0887</strain>
    </source>
</reference>
<dbReference type="InterPro" id="IPR013491">
    <property type="entry name" value="Tape_meas_N"/>
</dbReference>
<dbReference type="Pfam" id="PF01464">
    <property type="entry name" value="SLT"/>
    <property type="match status" value="1"/>
</dbReference>
<keyword evidence="7" id="KW-1185">Reference proteome</keyword>
<dbReference type="Pfam" id="PF20155">
    <property type="entry name" value="TMP_3"/>
    <property type="match status" value="1"/>
</dbReference>
<evidence type="ECO:0000256" key="3">
    <source>
        <dbReference type="SAM" id="MobiDB-lite"/>
    </source>
</evidence>
<dbReference type="Proteomes" id="UP001233360">
    <property type="component" value="Unassembled WGS sequence"/>
</dbReference>
<sequence length="1433" mass="155875">MTQESRLVIVIDARNAERNARNLGNELDSIERKGNFANKSMDGLSVATRQLAGYMAGLLTIGTAVAKMDTYTGLQNRLKLVTASQLELNQALKDTFSIAQATGQAWDSTAQVYQRFADNAKRLGITLQQTAILTDTVAKAIAISGGSAASAEAALVQFGQALASGVLRGEEFNSIAEQAPGLLKAIASGLNVNIGQLRSMAAQGQLTADVVIKSLEKAKVSVDTLFGKTDFTIGQSLQMLSNSITQFVGEAGKGSGAAQNLSGAIQVLANNLGLIANSAFALGIGLMTKAVLTKTIAVQASIVASAQQLVANIAERNANIAAAKAEVESAVAEAQSTQVTLTNIKATHAQIMAEIELEKVRLKAQITDQGRMATTTRMAQLGRLQAQVALEVVAAEAAQSASSARLSAALTAQSIATSRLALAKSALMAMFSPMGLAIAATAASFYLLSNSSDEVKESLLTQSDSVETLKNKYLELNSVQALVEGVRLRKEIEQQKDAIDDARSATQRFAYIQKELFKLSGNDYADYQKAIKAIATGAGDAGDLLSKMIASGRFSQEQIDKLVEYSGAVAESKNKIEQGNNALKLLNATSKYHVDVTADSIRQLTTQTNLTKVATQNFIDMKTQMLDSLKAQVEFIRLNGGSEEQVKSLNKVIQAYSLNQMSATDAVSKFNSTAKVPTDVVNGLQDYATKTDQSKSATIQANAELNRVRAAGANAKAGFNDVGQGAKSAVQDVAELNNKLKDINKTLTDRKWDADFKSALITKYGRSAEEAELLLKTYRDNQKKGFVGVTVEQDKIIKGIVSQESVLNDLVNKDKERTKQLEKQQKILQVNAKVLALSNKYNISEKAAAANVPQGLIEGMIMQESRGDTYRKGKLLTSPVGAQGLGQFMPATAKQYGVDVRSEESSINGMIRYVSDLLKMFNGNVAKAVMAYNAGPENVRTGKANGFKETKNYLSNVKSYVAGFNGFSVDDISSKDFDKLLQDVSKMAEDQARLRLQLENDVASEVTKIRNDLAKKLEDVDKANFTPERKAEIKAELQARADNDVAIAQQALKTKLDDYKQFNMTEEQLLKDSFDRKKFNAAHDIELSKDQRDEAIKYLDQQYRHELALIKLNNAAQQASFDQSNLKALQELKQQRDLLAAPLGQRAGLSFQFDEKNALSENDNSLINKDGDYKVQLEKKEIDTFEYNRRIEAAVLMHEQNKLKIQEEFAEKYKNLLNEQYDSNLSYGEQITGSYAEIFKTIGGEQSKAFKVMFAAEKAFAIARSIMAIQTGIAEAAANPFPYNLAAMASVAASTASIISNIQSVSGIFHGGKDYVPKEATYLLDKGERVVSPRQNQDLTSFLASQREMNQYNAINSNSTNGSATVLEPIVNVYVLEGQTADVTRNNDGSLDVRIRQVARDEAERTVVEGYNNPNSKINKAHRQNYNSTPRRQ</sequence>
<dbReference type="PANTHER" id="PTHR37423:SF2">
    <property type="entry name" value="MEMBRANE-BOUND LYTIC MUREIN TRANSGLYCOSYLASE C"/>
    <property type="match status" value="1"/>
</dbReference>
<name>A0ABU0URW7_ACIBI</name>
<evidence type="ECO:0000256" key="1">
    <source>
        <dbReference type="ARBA" id="ARBA00007734"/>
    </source>
</evidence>
<feature type="domain" description="Transglycosylase SLT" evidence="4">
    <location>
        <begin position="843"/>
        <end position="950"/>
    </location>
</feature>
<dbReference type="RefSeq" id="WP_307001418.1">
    <property type="nucleotide sequence ID" value="NZ_JAUTBK010000002.1"/>
</dbReference>
<dbReference type="InterPro" id="IPR008258">
    <property type="entry name" value="Transglycosylase_SLT_dom_1"/>
</dbReference>
<comment type="caution">
    <text evidence="6">The sequence shown here is derived from an EMBL/GenBank/DDBJ whole genome shotgun (WGS) entry which is preliminary data.</text>
</comment>
<feature type="coiled-coil region" evidence="2">
    <location>
        <begin position="306"/>
        <end position="333"/>
    </location>
</feature>
<gene>
    <name evidence="6" type="ORF">QE380_000211</name>
</gene>
<comment type="similarity">
    <text evidence="1">Belongs to the transglycosylase Slt family.</text>
</comment>
<evidence type="ECO:0000259" key="4">
    <source>
        <dbReference type="Pfam" id="PF01464"/>
    </source>
</evidence>
<dbReference type="PANTHER" id="PTHR37423">
    <property type="entry name" value="SOLUBLE LYTIC MUREIN TRANSGLYCOSYLASE-RELATED"/>
    <property type="match status" value="1"/>
</dbReference>
<accession>A0ABU0URW7</accession>
<feature type="compositionally biased region" description="Polar residues" evidence="3">
    <location>
        <begin position="1412"/>
        <end position="1433"/>
    </location>
</feature>
<evidence type="ECO:0000256" key="2">
    <source>
        <dbReference type="SAM" id="Coils"/>
    </source>
</evidence>
<dbReference type="SUPFAM" id="SSF53955">
    <property type="entry name" value="Lysozyme-like"/>
    <property type="match status" value="1"/>
</dbReference>
<evidence type="ECO:0000259" key="5">
    <source>
        <dbReference type="Pfam" id="PF20155"/>
    </source>
</evidence>
<protein>
    <submittedName>
        <fullName evidence="6">Tape measure domain-containing protein</fullName>
    </submittedName>
</protein>
<keyword evidence="2" id="KW-0175">Coiled coil</keyword>
<dbReference type="Gene3D" id="1.10.530.10">
    <property type="match status" value="1"/>
</dbReference>
<feature type="region of interest" description="Disordered" evidence="3">
    <location>
        <begin position="1411"/>
        <end position="1433"/>
    </location>
</feature>
<proteinExistence type="inferred from homology"/>
<evidence type="ECO:0000313" key="7">
    <source>
        <dbReference type="Proteomes" id="UP001233360"/>
    </source>
</evidence>
<dbReference type="InterPro" id="IPR023346">
    <property type="entry name" value="Lysozyme-like_dom_sf"/>
</dbReference>